<organism evidence="1">
    <name type="scientific">bioreactor metagenome</name>
    <dbReference type="NCBI Taxonomy" id="1076179"/>
    <lineage>
        <taxon>unclassified sequences</taxon>
        <taxon>metagenomes</taxon>
        <taxon>ecological metagenomes</taxon>
    </lineage>
</organism>
<dbReference type="EMBL" id="VSSQ01045191">
    <property type="protein sequence ID" value="MPM99072.1"/>
    <property type="molecule type" value="Genomic_DNA"/>
</dbReference>
<dbReference type="AlphaFoldDB" id="A0A645EEQ2"/>
<sequence>MVSWRDKKQVIFTTHSPTALSAVDGCSRRFIESNNGQWKCTPEISIQAAASKMDSISHPLIQLYCEDDLAQFLISQQLIDLSNTEPHISRLINIVPSGPINEVKVDYERHKKNFSHLRNKIGYCAVMDGDYAEDENYAYYMNNNDEYAGFIYPHDKPEKFLVRSYLSSHPNDELSSSLQYEDHHFLFEKMINLGLASDKKDARNRCYDVFKLSAEYQRHSDDIKQLVTRSLQHFSVIRD</sequence>
<name>A0A645EEQ2_9ZZZZ</name>
<proteinExistence type="predicted"/>
<comment type="caution">
    <text evidence="1">The sequence shown here is derived from an EMBL/GenBank/DDBJ whole genome shotgun (WGS) entry which is preliminary data.</text>
</comment>
<protein>
    <submittedName>
        <fullName evidence="1">Uncharacterized protein</fullName>
    </submittedName>
</protein>
<reference evidence="1" key="1">
    <citation type="submission" date="2019-08" db="EMBL/GenBank/DDBJ databases">
        <authorList>
            <person name="Kucharzyk K."/>
            <person name="Murdoch R.W."/>
            <person name="Higgins S."/>
            <person name="Loffler F."/>
        </authorList>
    </citation>
    <scope>NUCLEOTIDE SEQUENCE</scope>
</reference>
<accession>A0A645EEQ2</accession>
<gene>
    <name evidence="1" type="ORF">SDC9_146262</name>
</gene>
<evidence type="ECO:0000313" key="1">
    <source>
        <dbReference type="EMBL" id="MPM99072.1"/>
    </source>
</evidence>